<accession>W6UDF4</accession>
<feature type="transmembrane region" description="Helical" evidence="5">
    <location>
        <begin position="324"/>
        <end position="347"/>
    </location>
</feature>
<sequence>MPVPLLALQTAQTHSHGSMLALNQVVVTCGHLGTPLQCAARSMVADHDKAYVATSAQKSVRQIIILYVGSTISAVGILGSLICLYIFFRHRLAISTTHYLLVARSLTDLLYLSLEAIIHHPAFIVGNRNGTHLGCYIFLGVLRSGIHLSQLLRNWIIVCLGFERYLLVCHPVYFRTRWRLKHIHILMTVLVTSCITIRTPYVLAYIFDIWGSEWCGVSGIAIAIHTIFDVIFVALIPVPLLACLSATIIIKSNRLQEWRAKMAFKPNCQHAKAKNVNRKAHQAIMVVVVCFTLFTGAFLPNGLLRLLQYSGVNAVCKIHFYRQITAALVFLGNLLNSSMNFFIYMIYWARFRKVVSTTLDSCFQCLKGLQEGQKQQKRRRRINSVFFMRRSSLFRLSICSTLSRSAASKEESGV</sequence>
<dbReference type="PRINTS" id="PR00237">
    <property type="entry name" value="GPCRRHODOPSN"/>
</dbReference>
<dbReference type="Proteomes" id="UP000019149">
    <property type="component" value="Unassembled WGS sequence"/>
</dbReference>
<dbReference type="InterPro" id="IPR052954">
    <property type="entry name" value="GPCR-Ligand_Int"/>
</dbReference>
<evidence type="ECO:0000256" key="2">
    <source>
        <dbReference type="ARBA" id="ARBA00022692"/>
    </source>
</evidence>
<dbReference type="OrthoDB" id="10044919at2759"/>
<feature type="domain" description="G-protein coupled receptors family 1 profile" evidence="6">
    <location>
        <begin position="79"/>
        <end position="344"/>
    </location>
</feature>
<dbReference type="OMA" id="TSCITIR"/>
<evidence type="ECO:0000256" key="1">
    <source>
        <dbReference type="ARBA" id="ARBA00004370"/>
    </source>
</evidence>
<evidence type="ECO:0000313" key="7">
    <source>
        <dbReference type="EMBL" id="EUB56347.1"/>
    </source>
</evidence>
<keyword evidence="8" id="KW-1185">Reference proteome</keyword>
<evidence type="ECO:0000256" key="3">
    <source>
        <dbReference type="ARBA" id="ARBA00022989"/>
    </source>
</evidence>
<dbReference type="PANTHER" id="PTHR46641:SF2">
    <property type="entry name" value="FMRFAMIDE RECEPTOR"/>
    <property type="match status" value="1"/>
</dbReference>
<dbReference type="Gene3D" id="1.20.1070.10">
    <property type="entry name" value="Rhodopsin 7-helix transmembrane proteins"/>
    <property type="match status" value="1"/>
</dbReference>
<proteinExistence type="predicted"/>
<feature type="transmembrane region" description="Helical" evidence="5">
    <location>
        <begin position="185"/>
        <end position="207"/>
    </location>
</feature>
<comment type="caution">
    <text evidence="7">The sequence shown here is derived from an EMBL/GenBank/DDBJ whole genome shotgun (WGS) entry which is preliminary data.</text>
</comment>
<keyword evidence="4 5" id="KW-0472">Membrane</keyword>
<feature type="transmembrane region" description="Helical" evidence="5">
    <location>
        <begin position="219"/>
        <end position="250"/>
    </location>
</feature>
<evidence type="ECO:0000259" key="6">
    <source>
        <dbReference type="PROSITE" id="PS50262"/>
    </source>
</evidence>
<dbReference type="SUPFAM" id="SSF81321">
    <property type="entry name" value="Family A G protein-coupled receptor-like"/>
    <property type="match status" value="1"/>
</dbReference>
<organism evidence="7 8">
    <name type="scientific">Echinococcus granulosus</name>
    <name type="common">Hydatid tapeworm</name>
    <dbReference type="NCBI Taxonomy" id="6210"/>
    <lineage>
        <taxon>Eukaryota</taxon>
        <taxon>Metazoa</taxon>
        <taxon>Spiralia</taxon>
        <taxon>Lophotrochozoa</taxon>
        <taxon>Platyhelminthes</taxon>
        <taxon>Cestoda</taxon>
        <taxon>Eucestoda</taxon>
        <taxon>Cyclophyllidea</taxon>
        <taxon>Taeniidae</taxon>
        <taxon>Echinococcus</taxon>
        <taxon>Echinococcus granulosus group</taxon>
    </lineage>
</organism>
<dbReference type="GeneID" id="36344488"/>
<dbReference type="STRING" id="6210.W6UDF4"/>
<dbReference type="Pfam" id="PF00001">
    <property type="entry name" value="7tm_1"/>
    <property type="match status" value="1"/>
</dbReference>
<dbReference type="InterPro" id="IPR017452">
    <property type="entry name" value="GPCR_Rhodpsn_7TM"/>
</dbReference>
<keyword evidence="7" id="KW-0675">Receptor</keyword>
<dbReference type="PROSITE" id="PS50262">
    <property type="entry name" value="G_PROTEIN_RECEP_F1_2"/>
    <property type="match status" value="1"/>
</dbReference>
<name>W6UDF4_ECHGR</name>
<gene>
    <name evidence="7" type="ORF">EGR_08773</name>
</gene>
<keyword evidence="3 5" id="KW-1133">Transmembrane helix</keyword>
<feature type="transmembrane region" description="Helical" evidence="5">
    <location>
        <begin position="64"/>
        <end position="87"/>
    </location>
</feature>
<dbReference type="CTD" id="36344488"/>
<evidence type="ECO:0000256" key="5">
    <source>
        <dbReference type="SAM" id="Phobius"/>
    </source>
</evidence>
<dbReference type="AlphaFoldDB" id="W6UDF4"/>
<dbReference type="GO" id="GO:0016020">
    <property type="term" value="C:membrane"/>
    <property type="evidence" value="ECO:0007669"/>
    <property type="project" value="UniProtKB-SubCell"/>
</dbReference>
<evidence type="ECO:0000256" key="4">
    <source>
        <dbReference type="ARBA" id="ARBA00023136"/>
    </source>
</evidence>
<reference evidence="7 8" key="1">
    <citation type="journal article" date="2013" name="Nat. Genet.">
        <title>The genome of the hydatid tapeworm Echinococcus granulosus.</title>
        <authorList>
            <person name="Zheng H."/>
            <person name="Zhang W."/>
            <person name="Zhang L."/>
            <person name="Zhang Z."/>
            <person name="Li J."/>
            <person name="Lu G."/>
            <person name="Zhu Y."/>
            <person name="Wang Y."/>
            <person name="Huang Y."/>
            <person name="Liu J."/>
            <person name="Kang H."/>
            <person name="Chen J."/>
            <person name="Wang L."/>
            <person name="Chen A."/>
            <person name="Yu S."/>
            <person name="Gao Z."/>
            <person name="Jin L."/>
            <person name="Gu W."/>
            <person name="Wang Z."/>
            <person name="Zhao L."/>
            <person name="Shi B."/>
            <person name="Wen H."/>
            <person name="Lin R."/>
            <person name="Jones M.K."/>
            <person name="Brejova B."/>
            <person name="Vinar T."/>
            <person name="Zhao G."/>
            <person name="McManus D.P."/>
            <person name="Chen Z."/>
            <person name="Zhou Y."/>
            <person name="Wang S."/>
        </authorList>
    </citation>
    <scope>NUCLEOTIDE SEQUENCE [LARGE SCALE GENOMIC DNA]</scope>
</reference>
<dbReference type="InterPro" id="IPR000276">
    <property type="entry name" value="GPCR_Rhodpsn"/>
</dbReference>
<dbReference type="GO" id="GO:0004930">
    <property type="term" value="F:G protein-coupled receptor activity"/>
    <property type="evidence" value="ECO:0007669"/>
    <property type="project" value="InterPro"/>
</dbReference>
<evidence type="ECO:0000313" key="8">
    <source>
        <dbReference type="Proteomes" id="UP000019149"/>
    </source>
</evidence>
<dbReference type="PANTHER" id="PTHR46641">
    <property type="entry name" value="FMRFAMIDE RECEPTOR-RELATED"/>
    <property type="match status" value="1"/>
</dbReference>
<dbReference type="RefSeq" id="XP_024347543.1">
    <property type="nucleotide sequence ID" value="XM_024498022.1"/>
</dbReference>
<dbReference type="EMBL" id="APAU02000119">
    <property type="protein sequence ID" value="EUB56347.1"/>
    <property type="molecule type" value="Genomic_DNA"/>
</dbReference>
<feature type="transmembrane region" description="Helical" evidence="5">
    <location>
        <begin position="283"/>
        <end position="304"/>
    </location>
</feature>
<comment type="subcellular location">
    <subcellularLocation>
        <location evidence="1">Membrane</location>
    </subcellularLocation>
</comment>
<keyword evidence="2 5" id="KW-0812">Transmembrane</keyword>
<dbReference type="KEGG" id="egl:EGR_08773"/>
<protein>
    <submittedName>
        <fullName evidence="7">G-protein coupled receptor</fullName>
    </submittedName>
</protein>